<sequence length="54" mass="6063">VRKISIEVMEVSNNSGREGAMVKKDKGRDGKLRPRHQGLTLQTYLPRSLVSNPD</sequence>
<proteinExistence type="predicted"/>
<evidence type="ECO:0000256" key="1">
    <source>
        <dbReference type="SAM" id="MobiDB-lite"/>
    </source>
</evidence>
<feature type="compositionally biased region" description="Basic and acidic residues" evidence="1">
    <location>
        <begin position="20"/>
        <end position="32"/>
    </location>
</feature>
<evidence type="ECO:0000313" key="2">
    <source>
        <dbReference type="EMBL" id="KAF0917678.1"/>
    </source>
</evidence>
<reference evidence="2 3" key="1">
    <citation type="submission" date="2019-11" db="EMBL/GenBank/DDBJ databases">
        <title>Whole genome sequence of Oryza granulata.</title>
        <authorList>
            <person name="Li W."/>
        </authorList>
    </citation>
    <scope>NUCLEOTIDE SEQUENCE [LARGE SCALE GENOMIC DNA]</scope>
    <source>
        <strain evidence="3">cv. Menghai</strain>
        <tissue evidence="2">Leaf</tissue>
    </source>
</reference>
<dbReference type="AlphaFoldDB" id="A0A6G1DYL3"/>
<name>A0A6G1DYL3_9ORYZ</name>
<organism evidence="2 3">
    <name type="scientific">Oryza meyeriana var. granulata</name>
    <dbReference type="NCBI Taxonomy" id="110450"/>
    <lineage>
        <taxon>Eukaryota</taxon>
        <taxon>Viridiplantae</taxon>
        <taxon>Streptophyta</taxon>
        <taxon>Embryophyta</taxon>
        <taxon>Tracheophyta</taxon>
        <taxon>Spermatophyta</taxon>
        <taxon>Magnoliopsida</taxon>
        <taxon>Liliopsida</taxon>
        <taxon>Poales</taxon>
        <taxon>Poaceae</taxon>
        <taxon>BOP clade</taxon>
        <taxon>Oryzoideae</taxon>
        <taxon>Oryzeae</taxon>
        <taxon>Oryzinae</taxon>
        <taxon>Oryza</taxon>
        <taxon>Oryza meyeriana</taxon>
    </lineage>
</organism>
<dbReference type="EMBL" id="SPHZ02000005">
    <property type="protein sequence ID" value="KAF0917678.1"/>
    <property type="molecule type" value="Genomic_DNA"/>
</dbReference>
<protein>
    <submittedName>
        <fullName evidence="2">Uncharacterized protein</fullName>
    </submittedName>
</protein>
<feature type="non-terminal residue" evidence="2">
    <location>
        <position position="1"/>
    </location>
</feature>
<dbReference type="Proteomes" id="UP000479710">
    <property type="component" value="Unassembled WGS sequence"/>
</dbReference>
<feature type="region of interest" description="Disordered" evidence="1">
    <location>
        <begin position="15"/>
        <end position="34"/>
    </location>
</feature>
<keyword evidence="3" id="KW-1185">Reference proteome</keyword>
<evidence type="ECO:0000313" key="3">
    <source>
        <dbReference type="Proteomes" id="UP000479710"/>
    </source>
</evidence>
<accession>A0A6G1DYL3</accession>
<comment type="caution">
    <text evidence="2">The sequence shown here is derived from an EMBL/GenBank/DDBJ whole genome shotgun (WGS) entry which is preliminary data.</text>
</comment>
<gene>
    <name evidence="2" type="ORF">E2562_021186</name>
</gene>